<sequence length="285" mass="33239">MLKVKKSFNNNLISAIDETGSEVILKGKGIGFHKQRGDKVDESLVEATFRPENEKESSRFLQLFSSIPDDYWTLAEELLTWAKEQEGLALSQKVLLPLCDHLAGAVERYQNGVYLNNPMLWDIQRLYHKEYRTGLHALELVQQHFGVEMDENEAGFLAYHFVNDQLGDQTQKRDLSLMTTLLGEVVDIIQQSFQLTLDPGDYNTQRLFIHVRFLVQRILGYQQTQPDVDPEWYGQFSQKYPRSHRCVKRIAEHLEQRYHYPLGLDEQLYLLIHIAQVTRVNDRKS</sequence>
<dbReference type="SUPFAM" id="SSF50151">
    <property type="entry name" value="SacY-like RNA-binding domain"/>
    <property type="match status" value="1"/>
</dbReference>
<protein>
    <submittedName>
        <fullName evidence="3">PRD domain-containing protein</fullName>
    </submittedName>
</protein>
<evidence type="ECO:0000313" key="4">
    <source>
        <dbReference type="Proteomes" id="UP000823868"/>
    </source>
</evidence>
<dbReference type="Proteomes" id="UP000823868">
    <property type="component" value="Unassembled WGS sequence"/>
</dbReference>
<accession>A0A9D2BZT9</accession>
<dbReference type="AlphaFoldDB" id="A0A9D2BZT9"/>
<comment type="caution">
    <text evidence="3">The sequence shown here is derived from an EMBL/GenBank/DDBJ whole genome shotgun (WGS) entry which is preliminary data.</text>
</comment>
<evidence type="ECO:0000259" key="2">
    <source>
        <dbReference type="PROSITE" id="PS51372"/>
    </source>
</evidence>
<dbReference type="InterPro" id="IPR050661">
    <property type="entry name" value="BglG_antiterminators"/>
</dbReference>
<dbReference type="GO" id="GO:0006355">
    <property type="term" value="P:regulation of DNA-templated transcription"/>
    <property type="evidence" value="ECO:0007669"/>
    <property type="project" value="InterPro"/>
</dbReference>
<dbReference type="SMART" id="SM01061">
    <property type="entry name" value="CAT_RBD"/>
    <property type="match status" value="1"/>
</dbReference>
<dbReference type="EMBL" id="DXDX01000178">
    <property type="protein sequence ID" value="HIY22188.1"/>
    <property type="molecule type" value="Genomic_DNA"/>
</dbReference>
<dbReference type="Gene3D" id="2.30.24.10">
    <property type="entry name" value="CAT RNA-binding domain"/>
    <property type="match status" value="1"/>
</dbReference>
<reference evidence="3" key="2">
    <citation type="submission" date="2021-04" db="EMBL/GenBank/DDBJ databases">
        <authorList>
            <person name="Gilroy R."/>
        </authorList>
    </citation>
    <scope>NUCLEOTIDE SEQUENCE</scope>
    <source>
        <strain evidence="3">ChiBcec16_6824</strain>
    </source>
</reference>
<dbReference type="InterPro" id="IPR004341">
    <property type="entry name" value="CAT_RNA-bd_dom"/>
</dbReference>
<dbReference type="PROSITE" id="PS51372">
    <property type="entry name" value="PRD_2"/>
    <property type="match status" value="2"/>
</dbReference>
<dbReference type="Gene3D" id="1.10.1790.10">
    <property type="entry name" value="PRD domain"/>
    <property type="match status" value="2"/>
</dbReference>
<evidence type="ECO:0000313" key="3">
    <source>
        <dbReference type="EMBL" id="HIY22188.1"/>
    </source>
</evidence>
<evidence type="ECO:0000256" key="1">
    <source>
        <dbReference type="ARBA" id="ARBA00022737"/>
    </source>
</evidence>
<feature type="domain" description="PRD" evidence="2">
    <location>
        <begin position="173"/>
        <end position="284"/>
    </location>
</feature>
<reference evidence="3" key="1">
    <citation type="journal article" date="2021" name="PeerJ">
        <title>Extensive microbial diversity within the chicken gut microbiome revealed by metagenomics and culture.</title>
        <authorList>
            <person name="Gilroy R."/>
            <person name="Ravi A."/>
            <person name="Getino M."/>
            <person name="Pursley I."/>
            <person name="Horton D.L."/>
            <person name="Alikhan N.F."/>
            <person name="Baker D."/>
            <person name="Gharbi K."/>
            <person name="Hall N."/>
            <person name="Watson M."/>
            <person name="Adriaenssens E.M."/>
            <person name="Foster-Nyarko E."/>
            <person name="Jarju S."/>
            <person name="Secka A."/>
            <person name="Antonio M."/>
            <person name="Oren A."/>
            <person name="Chaudhuri R.R."/>
            <person name="La Ragione R."/>
            <person name="Hildebrand F."/>
            <person name="Pallen M.J."/>
        </authorList>
    </citation>
    <scope>NUCLEOTIDE SEQUENCE</scope>
    <source>
        <strain evidence="3">ChiBcec16_6824</strain>
    </source>
</reference>
<dbReference type="GO" id="GO:0003723">
    <property type="term" value="F:RNA binding"/>
    <property type="evidence" value="ECO:0007669"/>
    <property type="project" value="InterPro"/>
</dbReference>
<gene>
    <name evidence="3" type="ORF">H9841_09865</name>
</gene>
<dbReference type="PANTHER" id="PTHR30185:SF15">
    <property type="entry name" value="CRYPTIC BETA-GLUCOSIDE BGL OPERON ANTITERMINATOR"/>
    <property type="match status" value="1"/>
</dbReference>
<dbReference type="InterPro" id="IPR036634">
    <property type="entry name" value="PRD_sf"/>
</dbReference>
<dbReference type="InterPro" id="IPR011608">
    <property type="entry name" value="PRD"/>
</dbReference>
<proteinExistence type="predicted"/>
<dbReference type="SUPFAM" id="SSF63520">
    <property type="entry name" value="PTS-regulatory domain, PRD"/>
    <property type="match status" value="2"/>
</dbReference>
<dbReference type="InterPro" id="IPR036650">
    <property type="entry name" value="CAT_RNA-bd_dom_sf"/>
</dbReference>
<dbReference type="PANTHER" id="PTHR30185">
    <property type="entry name" value="CRYPTIC BETA-GLUCOSIDE BGL OPERON ANTITERMINATOR"/>
    <property type="match status" value="1"/>
</dbReference>
<feature type="domain" description="PRD" evidence="2">
    <location>
        <begin position="66"/>
        <end position="171"/>
    </location>
</feature>
<organism evidence="3 4">
    <name type="scientific">Candidatus Flavonifractor merdigallinarum</name>
    <dbReference type="NCBI Taxonomy" id="2838589"/>
    <lineage>
        <taxon>Bacteria</taxon>
        <taxon>Bacillati</taxon>
        <taxon>Bacillota</taxon>
        <taxon>Clostridia</taxon>
        <taxon>Eubacteriales</taxon>
        <taxon>Oscillospiraceae</taxon>
        <taxon>Flavonifractor</taxon>
    </lineage>
</organism>
<keyword evidence="1" id="KW-0677">Repeat</keyword>
<dbReference type="Pfam" id="PF00874">
    <property type="entry name" value="PRD"/>
    <property type="match status" value="2"/>
</dbReference>
<name>A0A9D2BZT9_9FIRM</name>
<dbReference type="Pfam" id="PF03123">
    <property type="entry name" value="CAT_RBD"/>
    <property type="match status" value="1"/>
</dbReference>